<gene>
    <name evidence="2" type="ORF">LOM8899_02274</name>
</gene>
<dbReference type="InterPro" id="IPR028992">
    <property type="entry name" value="Hedgehog/Intein_dom"/>
</dbReference>
<dbReference type="RefSeq" id="WP_093992333.1">
    <property type="nucleotide sequence ID" value="NZ_FXZK01000004.1"/>
</dbReference>
<organism evidence="2 3">
    <name type="scientific">Flavimaricola marinus</name>
    <dbReference type="NCBI Taxonomy" id="1819565"/>
    <lineage>
        <taxon>Bacteria</taxon>
        <taxon>Pseudomonadati</taxon>
        <taxon>Pseudomonadota</taxon>
        <taxon>Alphaproteobacteria</taxon>
        <taxon>Rhodobacterales</taxon>
        <taxon>Paracoccaceae</taxon>
        <taxon>Flavimaricola</taxon>
    </lineage>
</organism>
<sequence length="372" mass="40934">MSWVGLRDGTDAVMQPSGLGRINTGHRPDPDEVLAQGSLVIEFRHDLSDRPVNILRYTRRDPTAAVVTLRSDPDGTLSLLMRQGEKDALYCLHLPTLLQFEPVIVHYIWDNLRGVGVFAACLPERELYQVCELANPLPLSWRDATQIMADRGRCQTHDGMTSAAIADHIVPIGPQPGIDGAGLISTPGGTRRLQDLRNGDMIVAADGYPAQVRWIGRSELLTRGLGAPLRMRSPYFGVSTDLMLSGGAILRLEGTEVEYLFGEPEVAVAVRHLVDGRSIIAQTPKPGQAQNEGSQPPVREYYQLVLDRAVPLRVSGVVIETLETYDILQSPALHRWSILAETPTELLPRGQAAACLRLRDYEAQTLRQMQAA</sequence>
<dbReference type="Pfam" id="PF13403">
    <property type="entry name" value="Hint_2"/>
    <property type="match status" value="1"/>
</dbReference>
<keyword evidence="3" id="KW-1185">Reference proteome</keyword>
<name>A0A238LFC4_9RHOB</name>
<accession>A0A238LFC4</accession>
<reference evidence="3" key="1">
    <citation type="submission" date="2017-05" db="EMBL/GenBank/DDBJ databases">
        <authorList>
            <person name="Rodrigo-Torres L."/>
            <person name="Arahal R. D."/>
            <person name="Lucena T."/>
        </authorList>
    </citation>
    <scope>NUCLEOTIDE SEQUENCE [LARGE SCALE GENOMIC DNA]</scope>
    <source>
        <strain evidence="3">CECT 8899</strain>
    </source>
</reference>
<dbReference type="EMBL" id="FXZK01000004">
    <property type="protein sequence ID" value="SMY08125.1"/>
    <property type="molecule type" value="Genomic_DNA"/>
</dbReference>
<evidence type="ECO:0000313" key="3">
    <source>
        <dbReference type="Proteomes" id="UP000201613"/>
    </source>
</evidence>
<evidence type="ECO:0000313" key="2">
    <source>
        <dbReference type="EMBL" id="SMY08125.1"/>
    </source>
</evidence>
<dbReference type="Proteomes" id="UP000201613">
    <property type="component" value="Unassembled WGS sequence"/>
</dbReference>
<protein>
    <recommendedName>
        <fullName evidence="1">Hedgehog/Intein (Hint) domain-containing protein</fullName>
    </recommendedName>
</protein>
<proteinExistence type="predicted"/>
<evidence type="ECO:0000259" key="1">
    <source>
        <dbReference type="Pfam" id="PF13403"/>
    </source>
</evidence>
<dbReference type="AlphaFoldDB" id="A0A238LFC4"/>
<dbReference type="OrthoDB" id="6305173at2"/>
<feature type="domain" description="Hedgehog/Intein (Hint)" evidence="1">
    <location>
        <begin position="183"/>
        <end position="322"/>
    </location>
</feature>